<dbReference type="STRING" id="39490.ERS852448_02037"/>
<dbReference type="PANTHER" id="PTHR30050:SF4">
    <property type="entry name" value="ATP-BINDING PROTEIN RV3427C IN INSERTION SEQUENCE-RELATED"/>
    <property type="match status" value="1"/>
</dbReference>
<evidence type="ECO:0000313" key="3">
    <source>
        <dbReference type="Proteomes" id="UP000095492"/>
    </source>
</evidence>
<dbReference type="OrthoDB" id="9770694at2"/>
<dbReference type="EMBL" id="CYYA01000013">
    <property type="protein sequence ID" value="CUN13620.1"/>
    <property type="molecule type" value="Genomic_DNA"/>
</dbReference>
<dbReference type="Proteomes" id="UP000095492">
    <property type="component" value="Unassembled WGS sequence"/>
</dbReference>
<evidence type="ECO:0000313" key="2">
    <source>
        <dbReference type="EMBL" id="CUN13620.1"/>
    </source>
</evidence>
<dbReference type="InterPro" id="IPR003593">
    <property type="entry name" value="AAA+_ATPase"/>
</dbReference>
<dbReference type="Gene3D" id="3.40.50.300">
    <property type="entry name" value="P-loop containing nucleotide triphosphate hydrolases"/>
    <property type="match status" value="1"/>
</dbReference>
<reference evidence="2 3" key="1">
    <citation type="submission" date="2015-09" db="EMBL/GenBank/DDBJ databases">
        <authorList>
            <consortium name="Pathogen Informatics"/>
        </authorList>
    </citation>
    <scope>NUCLEOTIDE SEQUENCE [LARGE SCALE GENOMIC DNA]</scope>
    <source>
        <strain evidence="2 3">2789STDY5608891</strain>
    </source>
</reference>
<dbReference type="Pfam" id="PF01695">
    <property type="entry name" value="IstB_IS21"/>
    <property type="match status" value="1"/>
</dbReference>
<dbReference type="GeneID" id="97391642"/>
<accession>A0A173UGQ3</accession>
<dbReference type="SMART" id="SM00382">
    <property type="entry name" value="AAA"/>
    <property type="match status" value="1"/>
</dbReference>
<dbReference type="SUPFAM" id="SSF52540">
    <property type="entry name" value="P-loop containing nucleoside triphosphate hydrolases"/>
    <property type="match status" value="1"/>
</dbReference>
<organism evidence="2 3">
    <name type="scientific">Eubacterium ramulus</name>
    <dbReference type="NCBI Taxonomy" id="39490"/>
    <lineage>
        <taxon>Bacteria</taxon>
        <taxon>Bacillati</taxon>
        <taxon>Bacillota</taxon>
        <taxon>Clostridia</taxon>
        <taxon>Eubacteriales</taxon>
        <taxon>Eubacteriaceae</taxon>
        <taxon>Eubacterium</taxon>
    </lineage>
</organism>
<dbReference type="CDD" id="cd00009">
    <property type="entry name" value="AAA"/>
    <property type="match status" value="1"/>
</dbReference>
<dbReference type="NCBIfam" id="NF005992">
    <property type="entry name" value="PRK08116.1"/>
    <property type="match status" value="1"/>
</dbReference>
<dbReference type="AlphaFoldDB" id="A0A173UGQ3"/>
<gene>
    <name evidence="2" type="primary">dnaC_4</name>
    <name evidence="2" type="ORF">ERS852448_02037</name>
</gene>
<dbReference type="GO" id="GO:0006260">
    <property type="term" value="P:DNA replication"/>
    <property type="evidence" value="ECO:0007669"/>
    <property type="project" value="TreeGrafter"/>
</dbReference>
<dbReference type="PANTHER" id="PTHR30050">
    <property type="entry name" value="CHROMOSOMAL REPLICATION INITIATOR PROTEIN DNAA"/>
    <property type="match status" value="1"/>
</dbReference>
<dbReference type="InterPro" id="IPR027417">
    <property type="entry name" value="P-loop_NTPase"/>
</dbReference>
<feature type="domain" description="AAA+ ATPase" evidence="1">
    <location>
        <begin position="123"/>
        <end position="261"/>
    </location>
</feature>
<proteinExistence type="predicted"/>
<evidence type="ECO:0000259" key="1">
    <source>
        <dbReference type="SMART" id="SM00382"/>
    </source>
</evidence>
<dbReference type="GO" id="GO:0005524">
    <property type="term" value="F:ATP binding"/>
    <property type="evidence" value="ECO:0007669"/>
    <property type="project" value="InterPro"/>
</dbReference>
<dbReference type="RefSeq" id="WP_055290462.1">
    <property type="nucleotide sequence ID" value="NZ_CP173382.1"/>
</dbReference>
<dbReference type="InterPro" id="IPR002611">
    <property type="entry name" value="IstB_ATP-bd"/>
</dbReference>
<protein>
    <submittedName>
        <fullName evidence="2">DNA replication protein dnaC</fullName>
    </submittedName>
</protein>
<sequence>MTRFTEKATAITPNREIQPDEYFNETDHLIYCSKCNTPRQCRHELQGKVLIPSIRCKCQQEIFEQEEAQRKLHEKQMEIEHLKTSGLQDKALYDYTFARDNGINPEIKLAHNYVSNWEEMKANASGFLIWGDVGTGKSFFAGCIANALLEKGVPVLMTNFSRILNTLTGMHFEDRNQFINSLNRYSLLIIDDLGIERNSDFALEQVFNVIDSRYRSKKPLIITTNLTLSELNNAADIAHKRIYDRILERCIPVRINNRNIRQDNASANLKEAKKILLSNPDLNQN</sequence>
<name>A0A173UGQ3_EUBRA</name>